<feature type="domain" description="GH29D-like beta-sandwich" evidence="1">
    <location>
        <begin position="1393"/>
        <end position="1458"/>
    </location>
</feature>
<reference evidence="2 3" key="1">
    <citation type="journal article" date="2016" name="Nat. Commun.">
        <title>Thousands of microbial genomes shed light on interconnected biogeochemical processes in an aquifer system.</title>
        <authorList>
            <person name="Anantharaman K."/>
            <person name="Brown C.T."/>
            <person name="Hug L.A."/>
            <person name="Sharon I."/>
            <person name="Castelle C.J."/>
            <person name="Probst A.J."/>
            <person name="Thomas B.C."/>
            <person name="Singh A."/>
            <person name="Wilkins M.J."/>
            <person name="Karaoz U."/>
            <person name="Brodie E.L."/>
            <person name="Williams K.H."/>
            <person name="Hubbard S.S."/>
            <person name="Banfield J.F."/>
        </authorList>
    </citation>
    <scope>NUCLEOTIDE SEQUENCE [LARGE SCALE GENOMIC DNA]</scope>
</reference>
<name>A0A1F5EFA1_9BACT</name>
<dbReference type="InterPro" id="IPR036116">
    <property type="entry name" value="FN3_sf"/>
</dbReference>
<evidence type="ECO:0000313" key="2">
    <source>
        <dbReference type="EMBL" id="OGD66063.1"/>
    </source>
</evidence>
<feature type="domain" description="GH29D-like beta-sandwich" evidence="1">
    <location>
        <begin position="2362"/>
        <end position="2428"/>
    </location>
</feature>
<dbReference type="STRING" id="1797469.A3F08_01285"/>
<comment type="caution">
    <text evidence="2">The sequence shown here is derived from an EMBL/GenBank/DDBJ whole genome shotgun (WGS) entry which is preliminary data.</text>
</comment>
<feature type="domain" description="GH29D-like beta-sandwich" evidence="1">
    <location>
        <begin position="2000"/>
        <end position="2064"/>
    </location>
</feature>
<dbReference type="InterPro" id="IPR013783">
    <property type="entry name" value="Ig-like_fold"/>
</dbReference>
<dbReference type="Pfam" id="PF13290">
    <property type="entry name" value="CHB_HEX_C_1"/>
    <property type="match status" value="8"/>
</dbReference>
<dbReference type="Gene3D" id="2.60.40.10">
    <property type="entry name" value="Immunoglobulins"/>
    <property type="match status" value="1"/>
</dbReference>
<gene>
    <name evidence="2" type="ORF">A3F08_01285</name>
</gene>
<protein>
    <recommendedName>
        <fullName evidence="1">GH29D-like beta-sandwich domain-containing protein</fullName>
    </recommendedName>
</protein>
<dbReference type="InterPro" id="IPR059177">
    <property type="entry name" value="GH29D-like_dom"/>
</dbReference>
<evidence type="ECO:0000259" key="1">
    <source>
        <dbReference type="Pfam" id="PF13290"/>
    </source>
</evidence>
<sequence length="2566" mass="279933">MYADTYISPTTVEQNSTFNAYYTINNPNSSSTNVGLGVSIRKVGTTTEINDSGNDTVLSIDNGWTIRTRAFRLPSTALAGNYEYNLAIWPGVPGSGTQYASTGWRSGLTIAQPSIEVTSVSTTDENNISKTTFNPGEKIQMWITTNRNAGSEPWKWKVYDPAGNLVGALSYTDNWTNNGTSASLTPTIPLSIIGGTYKFRGEVGSSYKETNFTINSSTIDSTNFKFASNNSTTLTVNQNTAVNVNATIGMTLKQAGYLQVWIYDNGKISAMTGEYLSSAPVSYYKTLSLTIPASQVTDVGTHSLTAYVQFRPGATSGPLNSSNIGDVSWGPFSSVLTLNIQEPANDSPRLSTPVVTPNPGNRGSSFAYKVTYYDANNDAPTKNQIRIDSGNWSDMSKTNYLDINYIDGVEYQYSKSGLNLGSHGYEVAFNDGKNGHIDVGSSNLGPNVVNQSPVINSSVSPIPSSGATNIDINQDISWSGIFSDPDGDNLSYEVYFGTSSSNMILKNTTTSSSYDPGSLSYNTYYYWQIKAKDGYGGEKTSSAWYFKTQSGLAILSVKIEDFEGNDIGAIINKSEVENRKIVVQTNNSSIVEWGTKEFTSEGNNKYFLILTKDDFNWGGWDENSPAAYQTINVNATSLNQSVSTSKNVEPRDTISSQAAYNFSKLAVFFSQIPGQTNPLDDLPSLIETARDTLKNNPQKPQLLKSFTLQGELVEVWGSVGKYNGLDSFEFSILRSGDDTHFSLVAKATRLGESAKIRMHIHPNKPSGFNQWPTIEKQNYLAQFINKPGKYHYYPEDLVSSETVVQGNNKWFNALFKKQNYPYSIPDFDPLFITQKTEAGVLNSLDDSVTAMKNIFSEYKTWRIPSNSVSEVSELGLLNNLKKVSTWTKVVNPKVLGGVALAGGYALGTADIMTSTKGNKWVLQSRFTGNFGACLGGSIAAVSGISILTEGLGTIPSLIVAAGGCLGTLGVMGDTVENFAEYHYRKSISGENINWEDVSDSVNKYISSYGRQEGTGYGYRDWRVELPSGNIGYYREYLNNTGADKYILMDENPVLPPNGVTETFLIKESDNVYYEQTVRGWVKIHQDGDYFIRESWDQPPSNLEKINFSRVPSAKKTGPGQPVNHYFIINNFNNGTINYQLRLDNSGLPNGWSSSIDNSVFSLFPGDSKLLTLTVTPPINVSQLESGTVKVIADFYQSSGGTISSLFPMSFVTYDDPPPIITTNSGNDFLTNNPNIVLNGTAINVYTQIFVNGSTSGVTYVPGSGVWRYNGVLHEGINNFAVSARTITGFESNPSRISVTLDSTTPAVSVSPRGGTYNQVQNITLTSNEANTKIYYTLDNSTPTTSSPIYSSPINISQTKTLKFFGKDAAGNASQIQSETYTIDMTTPTVSASPRGGTYTSAQSVSLTTNESGAKIYYTTNGTDPNTSSTQYTGPINISQTTILKFIARDAAGNQSAIQREDYVINSTSVDYSDTAYSATASSSSRNVVVTWRPKNVLDNGTITEVGSLRPVYFFTQYYKIDIYKNNYRVFSQMVSGVYPWTGTVKPNISYSKSDTIKFNIYAYTFNSYFNITSQNTAWFESSTGNDPFFTVKYKGNSTVDTTAPIVTASPRTGTYNQAQNIALSSNEANTKIYYTLDNSTPTASSPLYSMPIPISSTKTIKFFGKDLAGNSSQIYSETYTIDTTAPTVSASPASGTYTSAQTVTLSTNESGAKIYYTTNGTEPTTSSTQYSSPITISQTTTLKFMARDAAGNQSTARAETYTISNLTQIREPSFETINQWQKQNIGFSIGQDTSWKTDGSYSIKFSKAAATVSSDHASIFQQVDLTNIKSITFDTNGAYGSWEKFAILIDGQQVYNLDTTKYRGEQLNQYLNLSAYPGVHKLEFKLSIISPGGTGVWFAIDNIRASTDTTPPVISASPRSGTYNQVQNITLSSNESGTKIYYTLDGSVPTTSSSLYSTPISISTTKTLRFFGKDLAGNASGFYSEIYTIDTTVPTVSASPVGGTYTSAQTVTLSTNELGAKIYYTTNNSEPSTSSPLYSSPITINQTTTLKFFAQDTAGNQSATRAETYTINSSPYPTNFQDNFESYTLNSYPQNGWYMRHSGDANAVISSEKAENSQKSFKLTTNSYGYGRADAVKITPSNQMTYEVSVLVTDTRKGAWVGYFKDAVWNDTFNSIVNFGNDAKIYAGHNNQYLMSYSANQWYKVKVESDFVSQKMRVYINGSLLASDLPTGPSGFDAFMLLNYNYSQSVGGSSVIYYDNVKISSGITFDTTAPIITANPRTGTYDQAQNITLSSNEANTKIYYTLDNSTPTTSSPIYSSPINISQTKTLKFFGKDAAGNASQIQSETYTIDMTAPTVSASPASGTYTTAQNVTLTANESGVKIYYTTDGSNPTTSSAQYSTPITINQTTTLRFMARDAAGNQSAIKSETYTISTTPTAYSDSAYTTQASTSVLSASVIWHPQNTLGRGTITEIGQLLSSSGSTSASYYIDIYKNNVKIYGGTVTGKYPWTSTLKPNIPYTKTDTIKFVINGTTPFYRFYITGQNTNWFESNTGNDPYLTVKYQSS</sequence>
<feature type="domain" description="GH29D-like beta-sandwich" evidence="1">
    <location>
        <begin position="2280"/>
        <end position="2345"/>
    </location>
</feature>
<feature type="domain" description="GH29D-like beta-sandwich" evidence="1">
    <location>
        <begin position="1918"/>
        <end position="1981"/>
    </location>
</feature>
<accession>A0A1F5EFA1</accession>
<dbReference type="Proteomes" id="UP000176451">
    <property type="component" value="Unassembled WGS sequence"/>
</dbReference>
<feature type="domain" description="GH29D-like beta-sandwich" evidence="1">
    <location>
        <begin position="1311"/>
        <end position="1376"/>
    </location>
</feature>
<dbReference type="EMBL" id="MEZV01000046">
    <property type="protein sequence ID" value="OGD66063.1"/>
    <property type="molecule type" value="Genomic_DNA"/>
</dbReference>
<feature type="domain" description="GH29D-like beta-sandwich" evidence="1">
    <location>
        <begin position="1610"/>
        <end position="1676"/>
    </location>
</feature>
<proteinExistence type="predicted"/>
<evidence type="ECO:0000313" key="3">
    <source>
        <dbReference type="Proteomes" id="UP000176451"/>
    </source>
</evidence>
<feature type="domain" description="GH29D-like beta-sandwich" evidence="1">
    <location>
        <begin position="1692"/>
        <end position="1755"/>
    </location>
</feature>
<organism evidence="2 3">
    <name type="scientific">Candidatus Berkelbacteria bacterium RIFCSPHIGHO2_12_FULL_36_9</name>
    <dbReference type="NCBI Taxonomy" id="1797469"/>
    <lineage>
        <taxon>Bacteria</taxon>
        <taxon>Candidatus Berkelbacteria</taxon>
    </lineage>
</organism>
<dbReference type="SUPFAM" id="SSF49265">
    <property type="entry name" value="Fibronectin type III"/>
    <property type="match status" value="1"/>
</dbReference>